<dbReference type="SUPFAM" id="SSF48113">
    <property type="entry name" value="Heme-dependent peroxidases"/>
    <property type="match status" value="1"/>
</dbReference>
<keyword evidence="2" id="KW-1185">Reference proteome</keyword>
<reference evidence="1 2" key="1">
    <citation type="journal article" date="2015" name="Genome Biol. Evol.">
        <title>The genome of winter moth (Operophtera brumata) provides a genomic perspective on sexual dimorphism and phenology.</title>
        <authorList>
            <person name="Derks M.F."/>
            <person name="Smit S."/>
            <person name="Salis L."/>
            <person name="Schijlen E."/>
            <person name="Bossers A."/>
            <person name="Mateman C."/>
            <person name="Pijl A.S."/>
            <person name="de Ridder D."/>
            <person name="Groenen M.A."/>
            <person name="Visser M.E."/>
            <person name="Megens H.J."/>
        </authorList>
    </citation>
    <scope>NUCLEOTIDE SEQUENCE [LARGE SCALE GENOMIC DNA]</scope>
    <source>
        <strain evidence="1">WM2013NL</strain>
        <tissue evidence="1">Head and thorax</tissue>
    </source>
</reference>
<evidence type="ECO:0000313" key="1">
    <source>
        <dbReference type="EMBL" id="KOB78700.1"/>
    </source>
</evidence>
<dbReference type="Gene3D" id="1.10.640.10">
    <property type="entry name" value="Haem peroxidase domain superfamily, animal type"/>
    <property type="match status" value="1"/>
</dbReference>
<dbReference type="GO" id="GO:0020037">
    <property type="term" value="F:heme binding"/>
    <property type="evidence" value="ECO:0007669"/>
    <property type="project" value="InterPro"/>
</dbReference>
<dbReference type="InterPro" id="IPR037120">
    <property type="entry name" value="Haem_peroxidase_sf_animal"/>
</dbReference>
<gene>
    <name evidence="1" type="ORF">OBRU01_01594</name>
</gene>
<comment type="caution">
    <text evidence="1">The sequence shown here is derived from an EMBL/GenBank/DDBJ whole genome shotgun (WGS) entry which is preliminary data.</text>
</comment>
<dbReference type="EMBL" id="JTDY01000131">
    <property type="protein sequence ID" value="KOB78700.1"/>
    <property type="molecule type" value="Genomic_DNA"/>
</dbReference>
<dbReference type="GO" id="GO:0004601">
    <property type="term" value="F:peroxidase activity"/>
    <property type="evidence" value="ECO:0007669"/>
    <property type="project" value="UniProtKB-KW"/>
</dbReference>
<dbReference type="GO" id="GO:0006979">
    <property type="term" value="P:response to oxidative stress"/>
    <property type="evidence" value="ECO:0007669"/>
    <property type="project" value="InterPro"/>
</dbReference>
<name>A0A0L7LTB8_OPEBR</name>
<evidence type="ECO:0000313" key="2">
    <source>
        <dbReference type="Proteomes" id="UP000037510"/>
    </source>
</evidence>
<dbReference type="Proteomes" id="UP000037510">
    <property type="component" value="Unassembled WGS sequence"/>
</dbReference>
<feature type="non-terminal residue" evidence="1">
    <location>
        <position position="147"/>
    </location>
</feature>
<keyword evidence="1" id="KW-0560">Oxidoreductase</keyword>
<dbReference type="InterPro" id="IPR010255">
    <property type="entry name" value="Haem_peroxidase_sf"/>
</dbReference>
<sequence length="147" mass="16979">MSLEYPYALRWLHTLQEGALKMYDTNGAYLKQIPVVNLTLRTGYFDVDDNLIYLTQGSFRQGAAAADYVVDPDISEIGLGPHQRASDLPTNDLAKSRYFGLQPYIKYRDAPPTFYCLVVDQLLRNIVSDRHWYERPDRPNAFTFHNN</sequence>
<protein>
    <submittedName>
        <fullName evidence="1">Peroxidase</fullName>
    </submittedName>
</protein>
<accession>A0A0L7LTB8</accession>
<keyword evidence="1" id="KW-0575">Peroxidase</keyword>
<feature type="non-terminal residue" evidence="1">
    <location>
        <position position="1"/>
    </location>
</feature>
<organism evidence="1 2">
    <name type="scientific">Operophtera brumata</name>
    <name type="common">Winter moth</name>
    <name type="synonym">Phalaena brumata</name>
    <dbReference type="NCBI Taxonomy" id="104452"/>
    <lineage>
        <taxon>Eukaryota</taxon>
        <taxon>Metazoa</taxon>
        <taxon>Ecdysozoa</taxon>
        <taxon>Arthropoda</taxon>
        <taxon>Hexapoda</taxon>
        <taxon>Insecta</taxon>
        <taxon>Pterygota</taxon>
        <taxon>Neoptera</taxon>
        <taxon>Endopterygota</taxon>
        <taxon>Lepidoptera</taxon>
        <taxon>Glossata</taxon>
        <taxon>Ditrysia</taxon>
        <taxon>Geometroidea</taxon>
        <taxon>Geometridae</taxon>
        <taxon>Larentiinae</taxon>
        <taxon>Operophtera</taxon>
    </lineage>
</organism>
<dbReference type="AlphaFoldDB" id="A0A0L7LTB8"/>
<proteinExistence type="predicted"/>